<dbReference type="SUPFAM" id="SSF140741">
    <property type="entry name" value="RUN domain-like"/>
    <property type="match status" value="1"/>
</dbReference>
<evidence type="ECO:0000259" key="3">
    <source>
        <dbReference type="PROSITE" id="PS50826"/>
    </source>
</evidence>
<feature type="coiled-coil region" evidence="1">
    <location>
        <begin position="318"/>
        <end position="430"/>
    </location>
</feature>
<name>A0AAV8AH56_9EUKA</name>
<evidence type="ECO:0000256" key="2">
    <source>
        <dbReference type="SAM" id="MobiDB-lite"/>
    </source>
</evidence>
<organism evidence="4 5">
    <name type="scientific">Anaeramoeba flamelloides</name>
    <dbReference type="NCBI Taxonomy" id="1746091"/>
    <lineage>
        <taxon>Eukaryota</taxon>
        <taxon>Metamonada</taxon>
        <taxon>Anaeramoebidae</taxon>
        <taxon>Anaeramoeba</taxon>
    </lineage>
</organism>
<dbReference type="PROSITE" id="PS50826">
    <property type="entry name" value="RUN"/>
    <property type="match status" value="1"/>
</dbReference>
<dbReference type="Gene3D" id="1.20.58.900">
    <property type="match status" value="1"/>
</dbReference>
<keyword evidence="1" id="KW-0175">Coiled coil</keyword>
<dbReference type="Pfam" id="PF02759">
    <property type="entry name" value="RUN"/>
    <property type="match status" value="1"/>
</dbReference>
<gene>
    <name evidence="4" type="ORF">M0812_04910</name>
</gene>
<evidence type="ECO:0000313" key="5">
    <source>
        <dbReference type="Proteomes" id="UP001146793"/>
    </source>
</evidence>
<feature type="compositionally biased region" description="Low complexity" evidence="2">
    <location>
        <begin position="821"/>
        <end position="835"/>
    </location>
</feature>
<dbReference type="EMBL" id="JANTQA010000010">
    <property type="protein sequence ID" value="KAJ3451240.1"/>
    <property type="molecule type" value="Genomic_DNA"/>
</dbReference>
<feature type="domain" description="RUN" evidence="3">
    <location>
        <begin position="976"/>
        <end position="1116"/>
    </location>
</feature>
<dbReference type="Proteomes" id="UP001146793">
    <property type="component" value="Unassembled WGS sequence"/>
</dbReference>
<proteinExistence type="predicted"/>
<evidence type="ECO:0000313" key="4">
    <source>
        <dbReference type="EMBL" id="KAJ3451240.1"/>
    </source>
</evidence>
<reference evidence="4" key="1">
    <citation type="submission" date="2022-08" db="EMBL/GenBank/DDBJ databases">
        <title>Novel sulphate-reducing endosymbionts in the free-living metamonad Anaeramoeba.</title>
        <authorList>
            <person name="Jerlstrom-Hultqvist J."/>
            <person name="Cepicka I."/>
            <person name="Gallot-Lavallee L."/>
            <person name="Salas-Leiva D."/>
            <person name="Curtis B.A."/>
            <person name="Zahonova K."/>
            <person name="Pipaliya S."/>
            <person name="Dacks J."/>
            <person name="Roger A.J."/>
        </authorList>
    </citation>
    <scope>NUCLEOTIDE SEQUENCE</scope>
    <source>
        <strain evidence="4">Busselton2</strain>
    </source>
</reference>
<feature type="coiled-coil region" evidence="1">
    <location>
        <begin position="484"/>
        <end position="585"/>
    </location>
</feature>
<dbReference type="AlphaFoldDB" id="A0AAV8AH56"/>
<feature type="region of interest" description="Disordered" evidence="2">
    <location>
        <begin position="820"/>
        <end position="840"/>
    </location>
</feature>
<dbReference type="InterPro" id="IPR037213">
    <property type="entry name" value="Run_dom_sf"/>
</dbReference>
<sequence>MEQKKLQETTIKKNRLLFKRINEIGSTTNNRFNGSSVVFLKNNIPFLIENWFENWRLAKIPSFRRHSIPTKEEKQIIRFRCTAIFMDEEQGGDAKISFTDSFLTLSMSQGDAQLPMNDILLEKTHQNGNLLELGFADGVTLSFASPLDAEDFFFCLKQIKLLNRDSQANREFLIALLQTKDPLGVLKQNQIPSKLFSIFITPEETGLFVYFLQYKNTSNDENYLEQLLLMLLNQGYDLNDFNDLAVINESKGTLGEIIKNWKLDELKLKFTKAAQEIQNGLWIEIPKYWLMAAINNQNESFANQLIESDTRLQAYYNVFELQKETKKSQQIVEQYEKELLQCKKQLNDYGLTLNKKEEESNGFIKRIEQYEKVILPKKDLQIREQQEKIETLEGEAREQENNANISKQTILILEEEKAQLNHQFKEMVLQKNQIEKSCIAYQQQLNIVQNKNTQYKVTITEIETKKNEEINNLKVEMEKNSHLMISFQNENEKLKLQNMEMQKSLKEKQYELIVLNDSYDKLKEENDVNKNNHSQQEQQFKKLINQQKEILDSANQQIEKLRNDGNNLEKNNQNLDKSIRNLEKLIFPTNTLQRKSSLLQTIEKFKKHILILQKTNYEEKKKNVSCENKIIKLQKDIKELKSFNNNKNNNILIQNNNNNNNNNIQNNNNTINIQNNNNNIQNNNINIQNTNNINKKNNFNKTQNNHNNSSNSNINEEEDFLKLYPKIQKENILNHIKSNEYILENILQTINYLKYYSQDRKQILENEQWKIKVDSNDQLIINLIKYLYLLFIQGLTNPNHQIIGIINQFVKEINLPQKYMNTDNNTSSNNNNNDNTNRENKFISNDFEESMHLIFHLLKTSQLIPILKNIQQSPEKLKYIYKANSFLLNLLCIKKLIQYLEVISIFKIVNPLQMEKIEKDQYFNSFQTKDLIPKLINKNSENYKLKKTVKSIVKYFKTQNLKNIQIYIGNEQKNKKLFNLITNRLCEIIETSLKNHINSNSDNAPCDPWEIFIQFYKKNQSSEIVHSVLQHNIKYLHKLYNVQNLDNDKDKLIGLIRWGLNQKLLHHFFLILANNINTFKPLLACNELMFHEQLKNISTILTPLSELEFDTPINFKL</sequence>
<protein>
    <submittedName>
        <fullName evidence="4">Cysteine and glycine-rich protein 2 binding protein</fullName>
    </submittedName>
</protein>
<dbReference type="InterPro" id="IPR004012">
    <property type="entry name" value="Run_dom"/>
</dbReference>
<accession>A0AAV8AH56</accession>
<comment type="caution">
    <text evidence="4">The sequence shown here is derived from an EMBL/GenBank/DDBJ whole genome shotgun (WGS) entry which is preliminary data.</text>
</comment>
<evidence type="ECO:0000256" key="1">
    <source>
        <dbReference type="SAM" id="Coils"/>
    </source>
</evidence>